<evidence type="ECO:0000313" key="1">
    <source>
        <dbReference type="EMBL" id="KKN73194.1"/>
    </source>
</evidence>
<protein>
    <submittedName>
        <fullName evidence="1">Uncharacterized protein</fullName>
    </submittedName>
</protein>
<proteinExistence type="predicted"/>
<sequence length="30" mass="3476">MEINGTEYVVGQDRNDEELVAHLIMEKVNE</sequence>
<organism evidence="1">
    <name type="scientific">marine sediment metagenome</name>
    <dbReference type="NCBI Taxonomy" id="412755"/>
    <lineage>
        <taxon>unclassified sequences</taxon>
        <taxon>metagenomes</taxon>
        <taxon>ecological metagenomes</taxon>
    </lineage>
</organism>
<accession>A0A0F9T1T2</accession>
<name>A0A0F9T1T2_9ZZZZ</name>
<dbReference type="AlphaFoldDB" id="A0A0F9T1T2"/>
<comment type="caution">
    <text evidence="1">The sequence shown here is derived from an EMBL/GenBank/DDBJ whole genome shotgun (WGS) entry which is preliminary data.</text>
</comment>
<gene>
    <name evidence="1" type="ORF">LCGC14_0403670</name>
</gene>
<dbReference type="EMBL" id="LAZR01000349">
    <property type="protein sequence ID" value="KKN73194.1"/>
    <property type="molecule type" value="Genomic_DNA"/>
</dbReference>
<reference evidence="1" key="1">
    <citation type="journal article" date="2015" name="Nature">
        <title>Complex archaea that bridge the gap between prokaryotes and eukaryotes.</title>
        <authorList>
            <person name="Spang A."/>
            <person name="Saw J.H."/>
            <person name="Jorgensen S.L."/>
            <person name="Zaremba-Niedzwiedzka K."/>
            <person name="Martijn J."/>
            <person name="Lind A.E."/>
            <person name="van Eijk R."/>
            <person name="Schleper C."/>
            <person name="Guy L."/>
            <person name="Ettema T.J."/>
        </authorList>
    </citation>
    <scope>NUCLEOTIDE SEQUENCE</scope>
</reference>